<accession>A0A0L0TAJ6</accession>
<reference evidence="2 3" key="1">
    <citation type="submission" date="2009-11" db="EMBL/GenBank/DDBJ databases">
        <title>Annotation of Allomyces macrogynus ATCC 38327.</title>
        <authorList>
            <consortium name="The Broad Institute Genome Sequencing Platform"/>
            <person name="Russ C."/>
            <person name="Cuomo C."/>
            <person name="Burger G."/>
            <person name="Gray M.W."/>
            <person name="Holland P.W.H."/>
            <person name="King N."/>
            <person name="Lang F.B.F."/>
            <person name="Roger A.J."/>
            <person name="Ruiz-Trillo I."/>
            <person name="Young S.K."/>
            <person name="Zeng Q."/>
            <person name="Gargeya S."/>
            <person name="Fitzgerald M."/>
            <person name="Haas B."/>
            <person name="Abouelleil A."/>
            <person name="Alvarado L."/>
            <person name="Arachchi H.M."/>
            <person name="Berlin A."/>
            <person name="Chapman S.B."/>
            <person name="Gearin G."/>
            <person name="Goldberg J."/>
            <person name="Griggs A."/>
            <person name="Gujja S."/>
            <person name="Hansen M."/>
            <person name="Heiman D."/>
            <person name="Howarth C."/>
            <person name="Larimer J."/>
            <person name="Lui A."/>
            <person name="MacDonald P.J.P."/>
            <person name="McCowen C."/>
            <person name="Montmayeur A."/>
            <person name="Murphy C."/>
            <person name="Neiman D."/>
            <person name="Pearson M."/>
            <person name="Priest M."/>
            <person name="Roberts A."/>
            <person name="Saif S."/>
            <person name="Shea T."/>
            <person name="Sisk P."/>
            <person name="Stolte C."/>
            <person name="Sykes S."/>
            <person name="Wortman J."/>
            <person name="Nusbaum C."/>
            <person name="Birren B."/>
        </authorList>
    </citation>
    <scope>NUCLEOTIDE SEQUENCE [LARGE SCALE GENOMIC DNA]</scope>
    <source>
        <strain evidence="2 3">ATCC 38327</strain>
    </source>
</reference>
<dbReference type="OMA" id="QHATENK"/>
<feature type="region of interest" description="Disordered" evidence="1">
    <location>
        <begin position="34"/>
        <end position="58"/>
    </location>
</feature>
<organism evidence="2 3">
    <name type="scientific">Allomyces macrogynus (strain ATCC 38327)</name>
    <name type="common">Allomyces javanicus var. macrogynus</name>
    <dbReference type="NCBI Taxonomy" id="578462"/>
    <lineage>
        <taxon>Eukaryota</taxon>
        <taxon>Fungi</taxon>
        <taxon>Fungi incertae sedis</taxon>
        <taxon>Blastocladiomycota</taxon>
        <taxon>Blastocladiomycetes</taxon>
        <taxon>Blastocladiales</taxon>
        <taxon>Blastocladiaceae</taxon>
        <taxon>Allomyces</taxon>
    </lineage>
</organism>
<keyword evidence="3" id="KW-1185">Reference proteome</keyword>
<proteinExistence type="predicted"/>
<dbReference type="Proteomes" id="UP000054350">
    <property type="component" value="Unassembled WGS sequence"/>
</dbReference>
<dbReference type="VEuPathDB" id="FungiDB:AMAG_16270"/>
<dbReference type="OrthoDB" id="5544375at2759"/>
<evidence type="ECO:0000313" key="2">
    <source>
        <dbReference type="EMBL" id="KNE71838.1"/>
    </source>
</evidence>
<sequence length="167" mass="17977">MGQGQSKPAEPVVFVNTVPLMVSERLVHNLDAAESGAAGTPTQSSSEPAPAPVATLAPSLSEEELHALVEERVAQRVAAELERRIATEGVRKDNREQLSSQVALREAEEMLQRLGRISLPTPEANPACLAAQEQVIACFKANPTRPLDCWQEVEAFKASLKVVQKGC</sequence>
<evidence type="ECO:0000313" key="3">
    <source>
        <dbReference type="Proteomes" id="UP000054350"/>
    </source>
</evidence>
<evidence type="ECO:0000256" key="1">
    <source>
        <dbReference type="SAM" id="MobiDB-lite"/>
    </source>
</evidence>
<dbReference type="AlphaFoldDB" id="A0A0L0TAJ6"/>
<reference evidence="3" key="2">
    <citation type="submission" date="2009-11" db="EMBL/GenBank/DDBJ databases">
        <title>The Genome Sequence of Allomyces macrogynus strain ATCC 38327.</title>
        <authorList>
            <consortium name="The Broad Institute Genome Sequencing Platform"/>
            <person name="Russ C."/>
            <person name="Cuomo C."/>
            <person name="Shea T."/>
            <person name="Young S.K."/>
            <person name="Zeng Q."/>
            <person name="Koehrsen M."/>
            <person name="Haas B."/>
            <person name="Borodovsky M."/>
            <person name="Guigo R."/>
            <person name="Alvarado L."/>
            <person name="Berlin A."/>
            <person name="Borenstein D."/>
            <person name="Chen Z."/>
            <person name="Engels R."/>
            <person name="Freedman E."/>
            <person name="Gellesch M."/>
            <person name="Goldberg J."/>
            <person name="Griggs A."/>
            <person name="Gujja S."/>
            <person name="Heiman D."/>
            <person name="Hepburn T."/>
            <person name="Howarth C."/>
            <person name="Jen D."/>
            <person name="Larson L."/>
            <person name="Lewis B."/>
            <person name="Mehta T."/>
            <person name="Park D."/>
            <person name="Pearson M."/>
            <person name="Roberts A."/>
            <person name="Saif S."/>
            <person name="Shenoy N."/>
            <person name="Sisk P."/>
            <person name="Stolte C."/>
            <person name="Sykes S."/>
            <person name="Walk T."/>
            <person name="White J."/>
            <person name="Yandava C."/>
            <person name="Burger G."/>
            <person name="Gray M.W."/>
            <person name="Holland P.W.H."/>
            <person name="King N."/>
            <person name="Lang F.B.F."/>
            <person name="Roger A.J."/>
            <person name="Ruiz-Trillo I."/>
            <person name="Lander E."/>
            <person name="Nusbaum C."/>
        </authorList>
    </citation>
    <scope>NUCLEOTIDE SEQUENCE [LARGE SCALE GENOMIC DNA]</scope>
    <source>
        <strain evidence="3">ATCC 38327</strain>
    </source>
</reference>
<protein>
    <submittedName>
        <fullName evidence="2">Uncharacterized protein</fullName>
    </submittedName>
</protein>
<gene>
    <name evidence="2" type="ORF">AMAG_16270</name>
</gene>
<dbReference type="InterPro" id="IPR012471">
    <property type="entry name" value="DUF1690"/>
</dbReference>
<dbReference type="Pfam" id="PF07956">
    <property type="entry name" value="DUF1690"/>
    <property type="match status" value="1"/>
</dbReference>
<dbReference type="EMBL" id="GG745375">
    <property type="protein sequence ID" value="KNE71838.1"/>
    <property type="molecule type" value="Genomic_DNA"/>
</dbReference>
<name>A0A0L0TAJ6_ALLM3</name>